<reference evidence="4 7" key="3">
    <citation type="submission" date="2019-01" db="EMBL/GenBank/DDBJ databases">
        <title>Draft genome sequence of Lactobacillus paraplantarum OSY-TC318, a Producer of the novel lantibiotic Paraplantaracin TC318.</title>
        <authorList>
            <person name="Hussein W.E."/>
            <person name="Huang E."/>
            <person name="Yousef A.E."/>
        </authorList>
    </citation>
    <scope>NUCLEOTIDE SEQUENCE [LARGE SCALE GENOMIC DNA]</scope>
    <source>
        <strain evidence="4 7">OSY-TC318</strain>
    </source>
</reference>
<evidence type="ECO:0000313" key="7">
    <source>
        <dbReference type="Proteomes" id="UP000292648"/>
    </source>
</evidence>
<dbReference type="EMBL" id="BDOR01000006">
    <property type="protein sequence ID" value="GBF01978.1"/>
    <property type="molecule type" value="Genomic_DNA"/>
</dbReference>
<dbReference type="Proteomes" id="UP000277896">
    <property type="component" value="Chromosome"/>
</dbReference>
<evidence type="ECO:0000313" key="5">
    <source>
        <dbReference type="Proteomes" id="UP000236162"/>
    </source>
</evidence>
<evidence type="ECO:0000313" key="6">
    <source>
        <dbReference type="Proteomes" id="UP000277896"/>
    </source>
</evidence>
<dbReference type="GeneID" id="79808408"/>
<dbReference type="InterPro" id="IPR035903">
    <property type="entry name" value="HesB-like_dom_sf"/>
</dbReference>
<reference evidence="2 6" key="2">
    <citation type="submission" date="2018-10" db="EMBL/GenBank/DDBJ databases">
        <title>Genome seuquencing of Lactobacillus species.</title>
        <authorList>
            <person name="Baek C."/>
            <person name="Yi H."/>
        </authorList>
    </citation>
    <scope>NUCLEOTIDE SEQUENCE [LARGE SCALE GENOMIC DNA]</scope>
    <source>
        <strain evidence="2 6">DSM 10667</strain>
    </source>
</reference>
<keyword evidence="5" id="KW-1185">Reference proteome</keyword>
<dbReference type="eggNOG" id="COG4918">
    <property type="taxonomic scope" value="Bacteria"/>
</dbReference>
<dbReference type="InterPro" id="IPR000361">
    <property type="entry name" value="ATAP_core_dom"/>
</dbReference>
<reference evidence="3 5" key="1">
    <citation type="submission" date="2017-04" db="EMBL/GenBank/DDBJ databases">
        <title>In vitro and in silico characterization of Lactobacillus paraplantarum D2-1, a starter culture for soymilk fermentation.</title>
        <authorList>
            <person name="Endo A."/>
            <person name="Sasaki F."/>
            <person name="Maeno S."/>
            <person name="Kanesaki Y."/>
            <person name="Kubota E."/>
            <person name="Torres G.A."/>
            <person name="Tomita S."/>
            <person name="Nakagawa J."/>
        </authorList>
    </citation>
    <scope>NUCLEOTIDE SEQUENCE [LARGE SCALE GENOMIC DNA]</scope>
    <source>
        <strain evidence="3 5">D2-1</strain>
    </source>
</reference>
<accession>A0A098R8E8</accession>
<dbReference type="HOGENOM" id="CLU_141575_0_0_9"/>
<dbReference type="SUPFAM" id="SSF89360">
    <property type="entry name" value="HesB-like domain"/>
    <property type="match status" value="1"/>
</dbReference>
<dbReference type="KEGG" id="lpx:ASU28_12480"/>
<evidence type="ECO:0000259" key="1">
    <source>
        <dbReference type="Pfam" id="PF01521"/>
    </source>
</evidence>
<dbReference type="RefSeq" id="WP_021729996.1">
    <property type="nucleotide sequence ID" value="NZ_AVAI01000005.1"/>
</dbReference>
<dbReference type="Proteomes" id="UP000236162">
    <property type="component" value="Unassembled WGS sequence"/>
</dbReference>
<feature type="domain" description="Core" evidence="1">
    <location>
        <begin position="5"/>
        <end position="116"/>
    </location>
</feature>
<dbReference type="EMBL" id="SEHH01000104">
    <property type="protein sequence ID" value="TBX38970.1"/>
    <property type="molecule type" value="Genomic_DNA"/>
</dbReference>
<protein>
    <submittedName>
        <fullName evidence="4">Iron-sulfur cluster biosynthesis family protein</fullName>
    </submittedName>
</protein>
<evidence type="ECO:0000313" key="2">
    <source>
        <dbReference type="EMBL" id="AYJ39689.1"/>
    </source>
</evidence>
<dbReference type="AlphaFoldDB" id="A0A098R8E8"/>
<evidence type="ECO:0000313" key="4">
    <source>
        <dbReference type="EMBL" id="TBX38970.1"/>
    </source>
</evidence>
<dbReference type="Pfam" id="PF01521">
    <property type="entry name" value="Fe-S_biosyn"/>
    <property type="match status" value="1"/>
</dbReference>
<dbReference type="Proteomes" id="UP000292648">
    <property type="component" value="Unassembled WGS sequence"/>
</dbReference>
<organism evidence="4 7">
    <name type="scientific">Lactiplantibacillus paraplantarum</name>
    <dbReference type="NCBI Taxonomy" id="60520"/>
    <lineage>
        <taxon>Bacteria</taxon>
        <taxon>Bacillati</taxon>
        <taxon>Bacillota</taxon>
        <taxon>Bacilli</taxon>
        <taxon>Lactobacillales</taxon>
        <taxon>Lactobacillaceae</taxon>
        <taxon>Lactiplantibacillus</taxon>
    </lineage>
</organism>
<dbReference type="EMBL" id="CP032744">
    <property type="protein sequence ID" value="AYJ39689.1"/>
    <property type="molecule type" value="Genomic_DNA"/>
</dbReference>
<sequence length="129" mass="14210">MSNRQLTFDSAVVNKLSSKLDDQKRLLLTFEDGVGAFSQHAMLHMQTQFTLNIVSATTPTEGYHTILDSNLGPVAVKDYSVADLQQTMTIRLNTHQNTLQLTGEGGMIDDNVGLIDFTDPDGIKKNPSR</sequence>
<gene>
    <name evidence="4" type="ORF">EUZ87_12805</name>
    <name evidence="2" type="ORF">LP667_13205</name>
    <name evidence="3" type="ORF">LPPLD21_01510</name>
</gene>
<proteinExistence type="predicted"/>
<dbReference type="Gene3D" id="2.60.300.12">
    <property type="entry name" value="HesB-like domain"/>
    <property type="match status" value="1"/>
</dbReference>
<evidence type="ECO:0000313" key="3">
    <source>
        <dbReference type="EMBL" id="GBF01978.1"/>
    </source>
</evidence>
<name>A0A098R8E8_9LACO</name>